<dbReference type="AlphaFoldDB" id="A0A4R6M549"/>
<organism evidence="1 2">
    <name type="scientific">Halanaerobium saccharolyticum</name>
    <dbReference type="NCBI Taxonomy" id="43595"/>
    <lineage>
        <taxon>Bacteria</taxon>
        <taxon>Bacillati</taxon>
        <taxon>Bacillota</taxon>
        <taxon>Clostridia</taxon>
        <taxon>Halanaerobiales</taxon>
        <taxon>Halanaerobiaceae</taxon>
        <taxon>Halanaerobium</taxon>
    </lineage>
</organism>
<evidence type="ECO:0000313" key="1">
    <source>
        <dbReference type="EMBL" id="TDO95119.1"/>
    </source>
</evidence>
<evidence type="ECO:0000313" key="2">
    <source>
        <dbReference type="Proteomes" id="UP000295064"/>
    </source>
</evidence>
<gene>
    <name evidence="1" type="ORF">DFR79_101118</name>
</gene>
<accession>A0A4R6M549</accession>
<reference evidence="1 2" key="1">
    <citation type="submission" date="2019-03" db="EMBL/GenBank/DDBJ databases">
        <title>Subsurface microbial communities from deep shales in Ohio and West Virginia, USA.</title>
        <authorList>
            <person name="Wrighton K."/>
        </authorList>
    </citation>
    <scope>NUCLEOTIDE SEQUENCE [LARGE SCALE GENOMIC DNA]</scope>
    <source>
        <strain evidence="1 2">MA284_T2</strain>
    </source>
</reference>
<proteinExistence type="predicted"/>
<dbReference type="Proteomes" id="UP000295064">
    <property type="component" value="Unassembled WGS sequence"/>
</dbReference>
<dbReference type="RefSeq" id="WP_243727670.1">
    <property type="nucleotide sequence ID" value="NZ_SNWX01000001.1"/>
</dbReference>
<dbReference type="GO" id="GO:0009279">
    <property type="term" value="C:cell outer membrane"/>
    <property type="evidence" value="ECO:0007669"/>
    <property type="project" value="TreeGrafter"/>
</dbReference>
<dbReference type="InterPro" id="IPR050218">
    <property type="entry name" value="LptD"/>
</dbReference>
<sequence>MQTIKNSLFQLNKYAVFILLSFCLLFVFSFNVKAAEYTVRGEEITFMQQSGLVIFEGSPVFKTADFTLRADKFELDTQKNELKAFNKVVIESEKDDLRGERLVYNYETETGTLYGAEGSVGEINFSAARLNILSTSPAAGTMQSAVITPCIRREPHYHLEAKEVRINPDNTITFHHIVPHIAGIPVFYLPYYSVTYDPDGEDGEKLQDAFPVPQFGYDERGMTVEFSYPYQIGSKNSGKIYYWKAGSGVERDETREFVNNHQITADLSFKNRYYYLYDYDFEDEELDDEEEEFSTSLLYTPGNLSLETGLLRDLLPEEAVDRYFVDADYRFDNGLKTGVRKEYDPELRDIVKTVYTAGYTFETGVRASLRQEYDREELIKEKYNLSHSQTAVNWNLKYVDGEDYNYYPYLDLSFPAVYSFKASVGTGRVENGGVELNKHRFNLNYNNSWQLPAGFSYHLSYNYRLDHYRSGYDQNYHFSVLNTGFRYHRNLSDKLLLQSGLFYKKDTVRGQSPLPDDREEEERLLNPSLSLSIAGDYPQSVWSIESDGSYDLENEEWDEINLRLRKKEDCFDFFIGYEFVDQSINFGFSI</sequence>
<name>A0A4R6M549_9FIRM</name>
<dbReference type="PANTHER" id="PTHR30189:SF1">
    <property type="entry name" value="LPS-ASSEMBLY PROTEIN LPTD"/>
    <property type="match status" value="1"/>
</dbReference>
<protein>
    <submittedName>
        <fullName evidence="1">LPS-assembly protein</fullName>
    </submittedName>
</protein>
<dbReference type="PANTHER" id="PTHR30189">
    <property type="entry name" value="LPS-ASSEMBLY PROTEIN"/>
    <property type="match status" value="1"/>
</dbReference>
<dbReference type="GO" id="GO:1990351">
    <property type="term" value="C:transporter complex"/>
    <property type="evidence" value="ECO:0007669"/>
    <property type="project" value="TreeGrafter"/>
</dbReference>
<dbReference type="EMBL" id="SNWX01000001">
    <property type="protein sequence ID" value="TDO95119.1"/>
    <property type="molecule type" value="Genomic_DNA"/>
</dbReference>
<dbReference type="Gene3D" id="2.60.450.10">
    <property type="entry name" value="Lipopolysaccharide (LPS) transport protein A like domain"/>
    <property type="match status" value="1"/>
</dbReference>
<comment type="caution">
    <text evidence="1">The sequence shown here is derived from an EMBL/GenBank/DDBJ whole genome shotgun (WGS) entry which is preliminary data.</text>
</comment>